<proteinExistence type="predicted"/>
<accession>A0A975C5H3</accession>
<dbReference type="AlphaFoldDB" id="A0A975C5H3"/>
<keyword evidence="2" id="KW-1185">Reference proteome</keyword>
<protein>
    <submittedName>
        <fullName evidence="1">Uncharacterized protein</fullName>
    </submittedName>
</protein>
<organism evidence="1 2">
    <name type="scientific">Brevundimonas goettingensis</name>
    <dbReference type="NCBI Taxonomy" id="2774190"/>
    <lineage>
        <taxon>Bacteria</taxon>
        <taxon>Pseudomonadati</taxon>
        <taxon>Pseudomonadota</taxon>
        <taxon>Alphaproteobacteria</taxon>
        <taxon>Caulobacterales</taxon>
        <taxon>Caulobacteraceae</taxon>
        <taxon>Brevundimonas</taxon>
    </lineage>
</organism>
<dbReference type="EMBL" id="CP062222">
    <property type="protein sequence ID" value="QTC92824.1"/>
    <property type="molecule type" value="Genomic_DNA"/>
</dbReference>
<sequence length="75" mass="8120">MSSPAAELKLARRILGWDAFTLGRALRLSGTPEKIAARVLDMEAGKRDISGPVQVALEAFLSGWRPNAWQDDVAA</sequence>
<dbReference type="KEGG" id="bgoe:IFJ75_08255"/>
<dbReference type="RefSeq" id="WP_207932103.1">
    <property type="nucleotide sequence ID" value="NZ_CP062222.1"/>
</dbReference>
<gene>
    <name evidence="1" type="ORF">IFJ75_08255</name>
</gene>
<evidence type="ECO:0000313" key="2">
    <source>
        <dbReference type="Proteomes" id="UP000663918"/>
    </source>
</evidence>
<name>A0A975C5H3_9CAUL</name>
<evidence type="ECO:0000313" key="1">
    <source>
        <dbReference type="EMBL" id="QTC92824.1"/>
    </source>
</evidence>
<reference evidence="1" key="1">
    <citation type="submission" date="2020-09" db="EMBL/GenBank/DDBJ databases">
        <title>Brevundimonas sp. LVF2 isolated from a puddle in Goettingen, Germany.</title>
        <authorList>
            <person name="Friedrich I."/>
            <person name="Klassen A."/>
            <person name="Hannes N."/>
            <person name="Schneider D."/>
            <person name="Hertel R."/>
            <person name="Daniel R."/>
        </authorList>
    </citation>
    <scope>NUCLEOTIDE SEQUENCE</scope>
    <source>
        <strain evidence="1">LVF2</strain>
    </source>
</reference>
<dbReference type="Proteomes" id="UP000663918">
    <property type="component" value="Chromosome"/>
</dbReference>